<dbReference type="InterPro" id="IPR039421">
    <property type="entry name" value="Type_1_exporter"/>
</dbReference>
<dbReference type="InterPro" id="IPR011527">
    <property type="entry name" value="ABC1_TM_dom"/>
</dbReference>
<reference evidence="10 11" key="1">
    <citation type="submission" date="2024-07" db="EMBL/GenBank/DDBJ databases">
        <title>Description of Labrys sedimenti sp. nov., isolated from a diclofenac-degrading enrichment culture.</title>
        <authorList>
            <person name="Tancsics A."/>
            <person name="Csepanyi A."/>
        </authorList>
    </citation>
    <scope>NUCLEOTIDE SEQUENCE [LARGE SCALE GENOMIC DNA]</scope>
    <source>
        <strain evidence="10 11">LMG 23578</strain>
    </source>
</reference>
<comment type="subcellular location">
    <subcellularLocation>
        <location evidence="1">Cell membrane</location>
        <topology evidence="1">Multi-pass membrane protein</topology>
    </subcellularLocation>
</comment>
<gene>
    <name evidence="10" type="primary">cydD</name>
    <name evidence="10" type="ORF">ABXS05_01415</name>
</gene>
<dbReference type="InterPro" id="IPR003439">
    <property type="entry name" value="ABC_transporter-like_ATP-bd"/>
</dbReference>
<keyword evidence="4" id="KW-0067">ATP-binding</keyword>
<accession>A0ABV3PEX8</accession>
<keyword evidence="11" id="KW-1185">Reference proteome</keyword>
<proteinExistence type="predicted"/>
<comment type="caution">
    <text evidence="10">The sequence shown here is derived from an EMBL/GenBank/DDBJ whole genome shotgun (WGS) entry which is preliminary data.</text>
</comment>
<evidence type="ECO:0000259" key="8">
    <source>
        <dbReference type="PROSITE" id="PS50893"/>
    </source>
</evidence>
<feature type="transmembrane region" description="Helical" evidence="7">
    <location>
        <begin position="256"/>
        <end position="279"/>
    </location>
</feature>
<feature type="transmembrane region" description="Helical" evidence="7">
    <location>
        <begin position="35"/>
        <end position="57"/>
    </location>
</feature>
<feature type="domain" description="ABC transporter" evidence="8">
    <location>
        <begin position="361"/>
        <end position="591"/>
    </location>
</feature>
<feature type="transmembrane region" description="Helical" evidence="7">
    <location>
        <begin position="69"/>
        <end position="90"/>
    </location>
</feature>
<dbReference type="InterPro" id="IPR014216">
    <property type="entry name" value="ABC_transptr_CydD"/>
</dbReference>
<protein>
    <submittedName>
        <fullName evidence="10">Thiol reductant ABC exporter subunit CydD</fullName>
    </submittedName>
</protein>
<dbReference type="Pfam" id="PF00005">
    <property type="entry name" value="ABC_tran"/>
    <property type="match status" value="1"/>
</dbReference>
<keyword evidence="6 7" id="KW-0472">Membrane</keyword>
<evidence type="ECO:0000256" key="5">
    <source>
        <dbReference type="ARBA" id="ARBA00022989"/>
    </source>
</evidence>
<keyword evidence="2 7" id="KW-0812">Transmembrane</keyword>
<dbReference type="SUPFAM" id="SSF90123">
    <property type="entry name" value="ABC transporter transmembrane region"/>
    <property type="match status" value="1"/>
</dbReference>
<sequence length="591" mass="61666">MKQAGETSGPRIAAGSSREDRSALATLAGHARRELAIATILPLVSGALLVAQAYLLASVLHRAVVGGESIAALGSPILLVAALIASRLGLGALGEQAGIVAAERIKFDLRSRLAAKLSAGSLEWSACRSSGALSAAVVDQVEALDGFFARFLPASMQAAVLPLAFAAAVLPVDWVVGLLFLLTAPLIPLFMALVGWGAEAATRAQADALARLSGHFADRLRGMTTLKLFGRAEFETRDVERASEDLRCRTLRVLRIAFLSSAVLEFFAALGVAGVALYVGLTYLGLVDLRGSALTLQGGLFCLLMAPEVYQPLRLLAAHYHDRASAKAAIAEIEARFAGLPEAAAAGGFVQLPASSGGLPLHVEHLTIRVPDSERVLLDGVSLKIGAGRHLALFGESGIGKSSLLETLARLRPGAGIRIAGLDLAAIDEASLRAGVAFISQRSRLFHGSIADNIRLGKPSASAAEIAQAAEQACVLDFALKLPEGLDTPIGEGGVGLSGGEGHRVALARLFLRDPGLILLDEPTAHLDAATQARVLDALIGFAAGRTMIIATHSPAVAARLDEAWRLAGGKLLPMPHPHVDRQQKQPRWTA</sequence>
<dbReference type="EMBL" id="JBFNQD010000001">
    <property type="protein sequence ID" value="MEW9304179.1"/>
    <property type="molecule type" value="Genomic_DNA"/>
</dbReference>
<feature type="domain" description="ABC transmembrane type-1" evidence="9">
    <location>
        <begin position="36"/>
        <end position="325"/>
    </location>
</feature>
<organism evidence="10 11">
    <name type="scientific">Labrys neptuniae</name>
    <dbReference type="NCBI Taxonomy" id="376174"/>
    <lineage>
        <taxon>Bacteria</taxon>
        <taxon>Pseudomonadati</taxon>
        <taxon>Pseudomonadota</taxon>
        <taxon>Alphaproteobacteria</taxon>
        <taxon>Hyphomicrobiales</taxon>
        <taxon>Xanthobacteraceae</taxon>
        <taxon>Labrys</taxon>
    </lineage>
</organism>
<keyword evidence="5 7" id="KW-1133">Transmembrane helix</keyword>
<dbReference type="SMART" id="SM00382">
    <property type="entry name" value="AAA"/>
    <property type="match status" value="1"/>
</dbReference>
<dbReference type="Proteomes" id="UP001555786">
    <property type="component" value="Unassembled WGS sequence"/>
</dbReference>
<dbReference type="PANTHER" id="PTHR24221:SF261">
    <property type="entry name" value="GLUTATHIONE_L-CYSTEINE TRANSPORT SYSTEM ATP-BINDING_PERMEASE PROTEIN CYDD"/>
    <property type="match status" value="1"/>
</dbReference>
<evidence type="ECO:0000259" key="9">
    <source>
        <dbReference type="PROSITE" id="PS50929"/>
    </source>
</evidence>
<dbReference type="InterPro" id="IPR027417">
    <property type="entry name" value="P-loop_NTPase"/>
</dbReference>
<evidence type="ECO:0000256" key="1">
    <source>
        <dbReference type="ARBA" id="ARBA00004651"/>
    </source>
</evidence>
<keyword evidence="3" id="KW-0547">Nucleotide-binding</keyword>
<dbReference type="Gene3D" id="1.20.1560.10">
    <property type="entry name" value="ABC transporter type 1, transmembrane domain"/>
    <property type="match status" value="1"/>
</dbReference>
<dbReference type="NCBIfam" id="TIGR02857">
    <property type="entry name" value="CydD"/>
    <property type="match status" value="1"/>
</dbReference>
<dbReference type="InterPro" id="IPR036640">
    <property type="entry name" value="ABC1_TM_sf"/>
</dbReference>
<dbReference type="PANTHER" id="PTHR24221">
    <property type="entry name" value="ATP-BINDING CASSETTE SUB-FAMILY B"/>
    <property type="match status" value="1"/>
</dbReference>
<dbReference type="RefSeq" id="WP_367622656.1">
    <property type="nucleotide sequence ID" value="NZ_JBFNQD010000001.1"/>
</dbReference>
<dbReference type="PROSITE" id="PS50929">
    <property type="entry name" value="ABC_TM1F"/>
    <property type="match status" value="1"/>
</dbReference>
<dbReference type="InterPro" id="IPR003593">
    <property type="entry name" value="AAA+_ATPase"/>
</dbReference>
<evidence type="ECO:0000256" key="7">
    <source>
        <dbReference type="SAM" id="Phobius"/>
    </source>
</evidence>
<evidence type="ECO:0000256" key="3">
    <source>
        <dbReference type="ARBA" id="ARBA00022741"/>
    </source>
</evidence>
<evidence type="ECO:0000256" key="2">
    <source>
        <dbReference type="ARBA" id="ARBA00022692"/>
    </source>
</evidence>
<feature type="transmembrane region" description="Helical" evidence="7">
    <location>
        <begin position="174"/>
        <end position="196"/>
    </location>
</feature>
<dbReference type="Pfam" id="PF00664">
    <property type="entry name" value="ABC_membrane"/>
    <property type="match status" value="1"/>
</dbReference>
<feature type="transmembrane region" description="Helical" evidence="7">
    <location>
        <begin position="147"/>
        <end position="168"/>
    </location>
</feature>
<name>A0ABV3PEX8_9HYPH</name>
<dbReference type="CDD" id="cd18584">
    <property type="entry name" value="ABC_6TM_AarD_CydD"/>
    <property type="match status" value="1"/>
</dbReference>
<evidence type="ECO:0000313" key="11">
    <source>
        <dbReference type="Proteomes" id="UP001555786"/>
    </source>
</evidence>
<evidence type="ECO:0000256" key="4">
    <source>
        <dbReference type="ARBA" id="ARBA00022840"/>
    </source>
</evidence>
<evidence type="ECO:0000313" key="10">
    <source>
        <dbReference type="EMBL" id="MEW9304179.1"/>
    </source>
</evidence>
<dbReference type="SUPFAM" id="SSF52540">
    <property type="entry name" value="P-loop containing nucleoside triphosphate hydrolases"/>
    <property type="match status" value="1"/>
</dbReference>
<dbReference type="Gene3D" id="3.40.50.300">
    <property type="entry name" value="P-loop containing nucleotide triphosphate hydrolases"/>
    <property type="match status" value="1"/>
</dbReference>
<dbReference type="PROSITE" id="PS50893">
    <property type="entry name" value="ABC_TRANSPORTER_2"/>
    <property type="match status" value="1"/>
</dbReference>
<evidence type="ECO:0000256" key="6">
    <source>
        <dbReference type="ARBA" id="ARBA00023136"/>
    </source>
</evidence>